<dbReference type="GeneID" id="78382834"/>
<dbReference type="AlphaFoldDB" id="A0A085G7Y7"/>
<evidence type="ECO:0000256" key="6">
    <source>
        <dbReference type="ARBA" id="ARBA00023136"/>
    </source>
</evidence>
<dbReference type="EMBL" id="JMPJ01000063">
    <property type="protein sequence ID" value="KFC79832.1"/>
    <property type="molecule type" value="Genomic_DNA"/>
</dbReference>
<keyword evidence="4 7" id="KW-0812">Transmembrane</keyword>
<proteinExistence type="inferred from homology"/>
<dbReference type="STRING" id="910964.GEAM_2615"/>
<evidence type="ECO:0000313" key="9">
    <source>
        <dbReference type="Proteomes" id="UP000028640"/>
    </source>
</evidence>
<keyword evidence="6 7" id="KW-0472">Membrane</keyword>
<comment type="similarity">
    <text evidence="2 7">Belongs to the FliR/MopE/SpaR family.</text>
</comment>
<organism evidence="8 9">
    <name type="scientific">Ewingella americana (strain ATCC 33852 / DSM 4580 / CCUG 14506 / JCM 5911 / LMG 7869 / NCTC 12157 / CDC 1468-78)</name>
    <dbReference type="NCBI Taxonomy" id="910964"/>
    <lineage>
        <taxon>Bacteria</taxon>
        <taxon>Pseudomonadati</taxon>
        <taxon>Pseudomonadota</taxon>
        <taxon>Gammaproteobacteria</taxon>
        <taxon>Enterobacterales</taxon>
        <taxon>Yersiniaceae</taxon>
        <taxon>Ewingella</taxon>
    </lineage>
</organism>
<dbReference type="InterPro" id="IPR002010">
    <property type="entry name" value="T3SS_IM_R"/>
</dbReference>
<evidence type="ECO:0000256" key="1">
    <source>
        <dbReference type="ARBA" id="ARBA00004651"/>
    </source>
</evidence>
<protein>
    <submittedName>
        <fullName evidence="8">Type III secretion system inner membrane protein</fullName>
    </submittedName>
</protein>
<dbReference type="eggNOG" id="COG4791">
    <property type="taxonomic scope" value="Bacteria"/>
</dbReference>
<keyword evidence="3 7" id="KW-1003">Cell membrane</keyword>
<name>A0A085G7Y7_EWIA3</name>
<keyword evidence="5 7" id="KW-1133">Transmembrane helix</keyword>
<evidence type="ECO:0000256" key="2">
    <source>
        <dbReference type="ARBA" id="ARBA00009772"/>
    </source>
</evidence>
<feature type="transmembrane region" description="Helical" evidence="7">
    <location>
        <begin position="188"/>
        <end position="211"/>
    </location>
</feature>
<sequence length="268" mass="29664">MLSTLMHGLFSHILALGFGIARIFPCLLIVPAFSFFTLKGMVRSAIIVSLSLFLVPALQPAVSAMSEDPYVLLGIAMKEVVIGMFLGILLSLPFWIFESVGALFDNQRGAMSGGQLNPSLGPDVTIIGHMLQQWFIMLMMLSFGLSLMTQVIWDSYRLWPLESWLPSFTVQGFSYFLDLLADMFTHIVLFAAPLVLVLMLLDFCVGVLSIYSPQLQATVLTVPLKSIVGILFFLMYLPTLEYLANHQLSTFHDLIAHLALVFPKGGPL</sequence>
<evidence type="ECO:0000256" key="7">
    <source>
        <dbReference type="RuleBase" id="RU362072"/>
    </source>
</evidence>
<evidence type="ECO:0000313" key="8">
    <source>
        <dbReference type="EMBL" id="KFC79832.1"/>
    </source>
</evidence>
<dbReference type="NCBIfam" id="TIGR01401">
    <property type="entry name" value="fliR_like_III"/>
    <property type="match status" value="1"/>
</dbReference>
<dbReference type="GO" id="GO:0005886">
    <property type="term" value="C:plasma membrane"/>
    <property type="evidence" value="ECO:0007669"/>
    <property type="project" value="UniProtKB-SubCell"/>
</dbReference>
<dbReference type="PRINTS" id="PR00953">
    <property type="entry name" value="TYPE3IMRPROT"/>
</dbReference>
<dbReference type="RefSeq" id="WP_034792174.1">
    <property type="nucleotide sequence ID" value="NZ_JMPJ01000063.1"/>
</dbReference>
<dbReference type="Proteomes" id="UP000028640">
    <property type="component" value="Unassembled WGS sequence"/>
</dbReference>
<dbReference type="InterPro" id="IPR006304">
    <property type="entry name" value="T3SS_SpaR/YscT"/>
</dbReference>
<evidence type="ECO:0000256" key="4">
    <source>
        <dbReference type="ARBA" id="ARBA00022692"/>
    </source>
</evidence>
<keyword evidence="9" id="KW-1185">Reference proteome</keyword>
<evidence type="ECO:0000256" key="3">
    <source>
        <dbReference type="ARBA" id="ARBA00022475"/>
    </source>
</evidence>
<feature type="transmembrane region" description="Helical" evidence="7">
    <location>
        <begin position="134"/>
        <end position="152"/>
    </location>
</feature>
<gene>
    <name evidence="8" type="ORF">GEAM_2615</name>
</gene>
<feature type="transmembrane region" description="Helical" evidence="7">
    <location>
        <begin position="217"/>
        <end position="237"/>
    </location>
</feature>
<accession>A0A085G7Y7</accession>
<reference evidence="8 9" key="1">
    <citation type="submission" date="2014-05" db="EMBL/GenBank/DDBJ databases">
        <title>ATOL: Assembling a taxonomically balanced genome-scale reconstruction of the evolutionary history of the Enterobacteriaceae.</title>
        <authorList>
            <person name="Plunkett G.III."/>
            <person name="Neeno-Eckwall E.C."/>
            <person name="Glasner J.D."/>
            <person name="Perna N.T."/>
        </authorList>
    </citation>
    <scope>NUCLEOTIDE SEQUENCE [LARGE SCALE GENOMIC DNA]</scope>
    <source>
        <strain evidence="8 9">ATCC 33852</strain>
    </source>
</reference>
<dbReference type="OrthoDB" id="9807748at2"/>
<dbReference type="PANTHER" id="PTHR30065">
    <property type="entry name" value="FLAGELLAR BIOSYNTHETIC PROTEIN FLIR"/>
    <property type="match status" value="1"/>
</dbReference>
<dbReference type="PANTHER" id="PTHR30065:SF1">
    <property type="entry name" value="SURFACE PRESENTATION OF ANTIGENS PROTEIN SPAR"/>
    <property type="match status" value="1"/>
</dbReference>
<comment type="caution">
    <text evidence="8">The sequence shown here is derived from an EMBL/GenBank/DDBJ whole genome shotgun (WGS) entry which is preliminary data.</text>
</comment>
<dbReference type="GO" id="GO:0006605">
    <property type="term" value="P:protein targeting"/>
    <property type="evidence" value="ECO:0007669"/>
    <property type="project" value="UniProtKB-UniRule"/>
</dbReference>
<feature type="transmembrane region" description="Helical" evidence="7">
    <location>
        <begin position="12"/>
        <end position="38"/>
    </location>
</feature>
<feature type="transmembrane region" description="Helical" evidence="7">
    <location>
        <begin position="82"/>
        <end position="104"/>
    </location>
</feature>
<feature type="transmembrane region" description="Helical" evidence="7">
    <location>
        <begin position="45"/>
        <end position="62"/>
    </location>
</feature>
<dbReference type="Pfam" id="PF01311">
    <property type="entry name" value="Bac_export_1"/>
    <property type="match status" value="1"/>
</dbReference>
<evidence type="ECO:0000256" key="5">
    <source>
        <dbReference type="ARBA" id="ARBA00022989"/>
    </source>
</evidence>
<comment type="subcellular location">
    <subcellularLocation>
        <location evidence="1 7">Cell membrane</location>
        <topology evidence="1 7">Multi-pass membrane protein</topology>
    </subcellularLocation>
</comment>